<dbReference type="EMBL" id="FQWL01000002">
    <property type="protein sequence ID" value="SHG58866.1"/>
    <property type="molecule type" value="Genomic_DNA"/>
</dbReference>
<feature type="domain" description="Methyltransferase FkbM" evidence="1">
    <location>
        <begin position="60"/>
        <end position="230"/>
    </location>
</feature>
<dbReference type="InterPro" id="IPR029063">
    <property type="entry name" value="SAM-dependent_MTases_sf"/>
</dbReference>
<gene>
    <name evidence="2" type="ORF">SAMN04488116_1904</name>
</gene>
<dbReference type="PANTHER" id="PTHR34203">
    <property type="entry name" value="METHYLTRANSFERASE, FKBM FAMILY PROTEIN"/>
    <property type="match status" value="1"/>
</dbReference>
<dbReference type="SUPFAM" id="SSF53335">
    <property type="entry name" value="S-adenosyl-L-methionine-dependent methyltransferases"/>
    <property type="match status" value="1"/>
</dbReference>
<dbReference type="NCBIfam" id="TIGR01444">
    <property type="entry name" value="fkbM_fam"/>
    <property type="match status" value="1"/>
</dbReference>
<name>A0A1M5L1K0_9FLAO</name>
<dbReference type="STRING" id="570519.SAMN04488116_1904"/>
<dbReference type="Gene3D" id="3.40.50.150">
    <property type="entry name" value="Vaccinia Virus protein VP39"/>
    <property type="match status" value="1"/>
</dbReference>
<evidence type="ECO:0000259" key="1">
    <source>
        <dbReference type="Pfam" id="PF05050"/>
    </source>
</evidence>
<dbReference type="Proteomes" id="UP000184532">
    <property type="component" value="Unassembled WGS sequence"/>
</dbReference>
<dbReference type="OrthoDB" id="9812600at2"/>
<evidence type="ECO:0000313" key="2">
    <source>
        <dbReference type="EMBL" id="SHG58866.1"/>
    </source>
</evidence>
<keyword evidence="3" id="KW-1185">Reference proteome</keyword>
<dbReference type="GO" id="GO:0032259">
    <property type="term" value="P:methylation"/>
    <property type="evidence" value="ECO:0007669"/>
    <property type="project" value="UniProtKB-KW"/>
</dbReference>
<dbReference type="Pfam" id="PF05050">
    <property type="entry name" value="Methyltransf_21"/>
    <property type="match status" value="1"/>
</dbReference>
<protein>
    <submittedName>
        <fullName evidence="2">Methyltransferase, FkbM family</fullName>
    </submittedName>
</protein>
<dbReference type="CDD" id="cd02440">
    <property type="entry name" value="AdoMet_MTases"/>
    <property type="match status" value="1"/>
</dbReference>
<keyword evidence="2" id="KW-0489">Methyltransferase</keyword>
<accession>A0A1M5L1K0</accession>
<evidence type="ECO:0000313" key="3">
    <source>
        <dbReference type="Proteomes" id="UP000184532"/>
    </source>
</evidence>
<organism evidence="2 3">
    <name type="scientific">Flagellimonas flava</name>
    <dbReference type="NCBI Taxonomy" id="570519"/>
    <lineage>
        <taxon>Bacteria</taxon>
        <taxon>Pseudomonadati</taxon>
        <taxon>Bacteroidota</taxon>
        <taxon>Flavobacteriia</taxon>
        <taxon>Flavobacteriales</taxon>
        <taxon>Flavobacteriaceae</taxon>
        <taxon>Flagellimonas</taxon>
    </lineage>
</organism>
<sequence>MLKSSIKAGIFSAFNRIFGSKLTRKAHNFYKNSFDTDSRFEKELIAKTLSYVSEEATVLDIGANIGRWAIPLAKKIGEKGEVIAFEPNPETFQFLKNRVASRPNVLTYNIALSDQPKSQLEFLVQKGISCPPNAAIAETATQIKDRGNFELIKVGCESLDNFIKTHQIHKLDFVKIDVEGHELEVIKGFKEGIKRYKPIIAIEILASKWINNKAQDSEVAQLILQQGYKMGQFNETNKEYVFEIDLFESSFQNFIFVSG</sequence>
<dbReference type="InterPro" id="IPR006342">
    <property type="entry name" value="FkbM_mtfrase"/>
</dbReference>
<dbReference type="AlphaFoldDB" id="A0A1M5L1K0"/>
<keyword evidence="2" id="KW-0808">Transferase</keyword>
<proteinExistence type="predicted"/>
<reference evidence="3" key="1">
    <citation type="submission" date="2016-11" db="EMBL/GenBank/DDBJ databases">
        <authorList>
            <person name="Varghese N."/>
            <person name="Submissions S."/>
        </authorList>
    </citation>
    <scope>NUCLEOTIDE SEQUENCE [LARGE SCALE GENOMIC DNA]</scope>
    <source>
        <strain evidence="3">DSM 22638</strain>
    </source>
</reference>
<dbReference type="GO" id="GO:0008168">
    <property type="term" value="F:methyltransferase activity"/>
    <property type="evidence" value="ECO:0007669"/>
    <property type="project" value="UniProtKB-KW"/>
</dbReference>
<dbReference type="InterPro" id="IPR052514">
    <property type="entry name" value="SAM-dependent_MTase"/>
</dbReference>
<dbReference type="PANTHER" id="PTHR34203:SF15">
    <property type="entry name" value="SLL1173 PROTEIN"/>
    <property type="match status" value="1"/>
</dbReference>
<dbReference type="RefSeq" id="WP_073178711.1">
    <property type="nucleotide sequence ID" value="NZ_FQWL01000002.1"/>
</dbReference>